<gene>
    <name evidence="2" type="ORF">M406DRAFT_71702</name>
</gene>
<feature type="region of interest" description="Disordered" evidence="1">
    <location>
        <begin position="1"/>
        <end position="208"/>
    </location>
</feature>
<accession>A0A9P4Y9W5</accession>
<proteinExistence type="predicted"/>
<protein>
    <submittedName>
        <fullName evidence="2">Uncharacterized protein</fullName>
    </submittedName>
</protein>
<sequence>MPPWTLFSRKRRSVQQNPPTATANATAASATAANADNSRRPRSGGPSETPRPDHMTSLAASTARPQTDATVTFTNSSSSSGGGGGGSEQQQQQQVATSTTSTVPRGDEAGNDGDHDKTTRQLGRADTRRAPFRLFRSRSAHFRLGSSGGGDGEPRTRLSWQAPRDAKNRGGGDRSAAAVVDEEGEGAPARLKEAAKPVSETRPVKARK</sequence>
<organism evidence="2 3">
    <name type="scientific">Cryphonectria parasitica (strain ATCC 38755 / EP155)</name>
    <dbReference type="NCBI Taxonomy" id="660469"/>
    <lineage>
        <taxon>Eukaryota</taxon>
        <taxon>Fungi</taxon>
        <taxon>Dikarya</taxon>
        <taxon>Ascomycota</taxon>
        <taxon>Pezizomycotina</taxon>
        <taxon>Sordariomycetes</taxon>
        <taxon>Sordariomycetidae</taxon>
        <taxon>Diaporthales</taxon>
        <taxon>Cryphonectriaceae</taxon>
        <taxon>Cryphonectria-Endothia species complex</taxon>
        <taxon>Cryphonectria</taxon>
    </lineage>
</organism>
<evidence type="ECO:0000313" key="3">
    <source>
        <dbReference type="Proteomes" id="UP000803844"/>
    </source>
</evidence>
<evidence type="ECO:0000256" key="1">
    <source>
        <dbReference type="SAM" id="MobiDB-lite"/>
    </source>
</evidence>
<feature type="compositionally biased region" description="Low complexity" evidence="1">
    <location>
        <begin position="20"/>
        <end position="35"/>
    </location>
</feature>
<feature type="compositionally biased region" description="Basic and acidic residues" evidence="1">
    <location>
        <begin position="105"/>
        <end position="129"/>
    </location>
</feature>
<dbReference type="Proteomes" id="UP000803844">
    <property type="component" value="Unassembled WGS sequence"/>
</dbReference>
<reference evidence="2" key="1">
    <citation type="journal article" date="2020" name="Phytopathology">
        <title>Genome sequence of the chestnut blight fungus Cryphonectria parasitica EP155: A fundamental resource for an archetypical invasive plant pathogen.</title>
        <authorList>
            <person name="Crouch J.A."/>
            <person name="Dawe A."/>
            <person name="Aerts A."/>
            <person name="Barry K."/>
            <person name="Churchill A.C.L."/>
            <person name="Grimwood J."/>
            <person name="Hillman B."/>
            <person name="Milgroom M.G."/>
            <person name="Pangilinan J."/>
            <person name="Smith M."/>
            <person name="Salamov A."/>
            <person name="Schmutz J."/>
            <person name="Yadav J."/>
            <person name="Grigoriev I.V."/>
            <person name="Nuss D."/>
        </authorList>
    </citation>
    <scope>NUCLEOTIDE SEQUENCE</scope>
    <source>
        <strain evidence="2">EP155</strain>
    </source>
</reference>
<feature type="compositionally biased region" description="Polar residues" evidence="1">
    <location>
        <begin position="58"/>
        <end position="75"/>
    </location>
</feature>
<dbReference type="EMBL" id="MU032345">
    <property type="protein sequence ID" value="KAF3768720.1"/>
    <property type="molecule type" value="Genomic_DNA"/>
</dbReference>
<dbReference type="GeneID" id="63842622"/>
<dbReference type="RefSeq" id="XP_040779681.1">
    <property type="nucleotide sequence ID" value="XM_040925493.1"/>
</dbReference>
<comment type="caution">
    <text evidence="2">The sequence shown here is derived from an EMBL/GenBank/DDBJ whole genome shotgun (WGS) entry which is preliminary data.</text>
</comment>
<keyword evidence="3" id="KW-1185">Reference proteome</keyword>
<name>A0A9P4Y9W5_CRYP1</name>
<dbReference type="AlphaFoldDB" id="A0A9P4Y9W5"/>
<evidence type="ECO:0000313" key="2">
    <source>
        <dbReference type="EMBL" id="KAF3768720.1"/>
    </source>
</evidence>